<dbReference type="AlphaFoldDB" id="A0A813ZBW6"/>
<dbReference type="SUPFAM" id="SSF49899">
    <property type="entry name" value="Concanavalin A-like lectins/glucanases"/>
    <property type="match status" value="1"/>
</dbReference>
<sequence length="330" mass="37319">MMNFNLDLKDPSPIVDSVTLSSIDKKLDMILSRLDKIAINNNAPNQIQDVNAAPNDVSGNLIGWWKFNNSFNDSSGVIGDNYKLYGEPKIEDCFLGKCAVFNGDESIDVDVSNKSQYQLDLYTVSIWFLAADGANGWRTAVGSWEHDVGHCWIHLGFDDKNTIQNQTMVSSGQCQFDCDSNVTVESDKWYHVVALVSRNLQQIWINGTLAGAKDMSSVDYADDIHRDLPSNYTWSEQKLHTPLQYIHIGSKNDEHHNPWCGKIADLSIWNRWLTPDEIRAMYNQKISVDQIAAGTHILTQEDAESMPQPVIAVNRSSKGFHIARQSFWYR</sequence>
<gene>
    <name evidence="2" type="ORF">GPM918_LOCUS8381</name>
    <name evidence="1" type="ORF">OVA965_LOCUS1237</name>
    <name evidence="4" type="ORF">SRO942_LOCUS8381</name>
    <name evidence="3" type="ORF">TMI583_LOCUS1238</name>
</gene>
<evidence type="ECO:0000313" key="5">
    <source>
        <dbReference type="Proteomes" id="UP000663829"/>
    </source>
</evidence>
<evidence type="ECO:0000313" key="3">
    <source>
        <dbReference type="EMBL" id="CAF3514497.1"/>
    </source>
</evidence>
<dbReference type="EMBL" id="CAJNOQ010001453">
    <property type="protein sequence ID" value="CAF0896045.1"/>
    <property type="molecule type" value="Genomic_DNA"/>
</dbReference>
<protein>
    <recommendedName>
        <fullName evidence="6">LamG-like jellyroll fold domain-containing protein</fullName>
    </recommendedName>
</protein>
<evidence type="ECO:0000313" key="4">
    <source>
        <dbReference type="EMBL" id="CAF3679388.1"/>
    </source>
</evidence>
<keyword evidence="5" id="KW-1185">Reference proteome</keyword>
<dbReference type="OrthoDB" id="9970076at2759"/>
<name>A0A813ZBW6_9BILA</name>
<dbReference type="Proteomes" id="UP000682733">
    <property type="component" value="Unassembled WGS sequence"/>
</dbReference>
<dbReference type="EMBL" id="CAJOBC010001453">
    <property type="protein sequence ID" value="CAF3679388.1"/>
    <property type="molecule type" value="Genomic_DNA"/>
</dbReference>
<dbReference type="InterPro" id="IPR013320">
    <property type="entry name" value="ConA-like_dom_sf"/>
</dbReference>
<accession>A0A813ZBW6</accession>
<comment type="caution">
    <text evidence="2">The sequence shown here is derived from an EMBL/GenBank/DDBJ whole genome shotgun (WGS) entry which is preliminary data.</text>
</comment>
<evidence type="ECO:0000313" key="1">
    <source>
        <dbReference type="EMBL" id="CAF0737591.1"/>
    </source>
</evidence>
<evidence type="ECO:0008006" key="6">
    <source>
        <dbReference type="Google" id="ProtNLM"/>
    </source>
</evidence>
<dbReference type="EMBL" id="CAJOBA010000217">
    <property type="protein sequence ID" value="CAF3514497.1"/>
    <property type="molecule type" value="Genomic_DNA"/>
</dbReference>
<dbReference type="EMBL" id="CAJNOK010000217">
    <property type="protein sequence ID" value="CAF0737591.1"/>
    <property type="molecule type" value="Genomic_DNA"/>
</dbReference>
<dbReference type="Proteomes" id="UP000677228">
    <property type="component" value="Unassembled WGS sequence"/>
</dbReference>
<organism evidence="2 5">
    <name type="scientific">Didymodactylos carnosus</name>
    <dbReference type="NCBI Taxonomy" id="1234261"/>
    <lineage>
        <taxon>Eukaryota</taxon>
        <taxon>Metazoa</taxon>
        <taxon>Spiralia</taxon>
        <taxon>Gnathifera</taxon>
        <taxon>Rotifera</taxon>
        <taxon>Eurotatoria</taxon>
        <taxon>Bdelloidea</taxon>
        <taxon>Philodinida</taxon>
        <taxon>Philodinidae</taxon>
        <taxon>Didymodactylos</taxon>
    </lineage>
</organism>
<dbReference type="Gene3D" id="2.60.120.200">
    <property type="match status" value="1"/>
</dbReference>
<dbReference type="Pfam" id="PF13385">
    <property type="entry name" value="Laminin_G_3"/>
    <property type="match status" value="1"/>
</dbReference>
<reference evidence="2" key="1">
    <citation type="submission" date="2021-02" db="EMBL/GenBank/DDBJ databases">
        <authorList>
            <person name="Nowell W R."/>
        </authorList>
    </citation>
    <scope>NUCLEOTIDE SEQUENCE</scope>
</reference>
<proteinExistence type="predicted"/>
<evidence type="ECO:0000313" key="2">
    <source>
        <dbReference type="EMBL" id="CAF0896045.1"/>
    </source>
</evidence>
<dbReference type="Proteomes" id="UP000681722">
    <property type="component" value="Unassembled WGS sequence"/>
</dbReference>
<dbReference type="Proteomes" id="UP000663829">
    <property type="component" value="Unassembled WGS sequence"/>
</dbReference>